<evidence type="ECO:0000256" key="1">
    <source>
        <dbReference type="ARBA" id="ARBA00004251"/>
    </source>
</evidence>
<proteinExistence type="predicted"/>
<dbReference type="Proteomes" id="UP000288216">
    <property type="component" value="Unassembled WGS sequence"/>
</dbReference>
<dbReference type="InterPro" id="IPR036179">
    <property type="entry name" value="Ig-like_dom_sf"/>
</dbReference>
<dbReference type="SUPFAM" id="SSF48726">
    <property type="entry name" value="Immunoglobulin"/>
    <property type="match status" value="2"/>
</dbReference>
<protein>
    <recommendedName>
        <fullName evidence="14">Ig-like domain-containing protein</fullName>
    </recommendedName>
</protein>
<keyword evidence="4 13" id="KW-0732">Signal</keyword>
<feature type="transmembrane region" description="Helical" evidence="12">
    <location>
        <begin position="353"/>
        <end position="374"/>
    </location>
</feature>
<feature type="chain" id="PRO_5019277843" description="Ig-like domain-containing protein" evidence="13">
    <location>
        <begin position="27"/>
        <end position="478"/>
    </location>
</feature>
<keyword evidence="9" id="KW-0325">Glycoprotein</keyword>
<evidence type="ECO:0000256" key="11">
    <source>
        <dbReference type="SAM" id="MobiDB-lite"/>
    </source>
</evidence>
<evidence type="ECO:0000256" key="12">
    <source>
        <dbReference type="SAM" id="Phobius"/>
    </source>
</evidence>
<dbReference type="GO" id="GO:0006955">
    <property type="term" value="P:immune response"/>
    <property type="evidence" value="ECO:0007669"/>
    <property type="project" value="TreeGrafter"/>
</dbReference>
<dbReference type="GO" id="GO:0042130">
    <property type="term" value="P:negative regulation of T cell proliferation"/>
    <property type="evidence" value="ECO:0007669"/>
    <property type="project" value="TreeGrafter"/>
</dbReference>
<dbReference type="OMA" id="ICTHDYL"/>
<dbReference type="InterPro" id="IPR013783">
    <property type="entry name" value="Ig-like_fold"/>
</dbReference>
<feature type="signal peptide" evidence="13">
    <location>
        <begin position="1"/>
        <end position="26"/>
    </location>
</feature>
<evidence type="ECO:0000256" key="9">
    <source>
        <dbReference type="ARBA" id="ARBA00023180"/>
    </source>
</evidence>
<dbReference type="InterPro" id="IPR051713">
    <property type="entry name" value="T-cell_Activation_Regulation"/>
</dbReference>
<evidence type="ECO:0000256" key="13">
    <source>
        <dbReference type="SAM" id="SignalP"/>
    </source>
</evidence>
<keyword evidence="7" id="KW-1015">Disulfide bond</keyword>
<feature type="domain" description="Ig-like" evidence="14">
    <location>
        <begin position="12"/>
        <end position="134"/>
    </location>
</feature>
<evidence type="ECO:0000313" key="16">
    <source>
        <dbReference type="Proteomes" id="UP000288216"/>
    </source>
</evidence>
<dbReference type="GO" id="GO:0071222">
    <property type="term" value="P:cellular response to lipopolysaccharide"/>
    <property type="evidence" value="ECO:0007669"/>
    <property type="project" value="TreeGrafter"/>
</dbReference>
<evidence type="ECO:0000256" key="5">
    <source>
        <dbReference type="ARBA" id="ARBA00022989"/>
    </source>
</evidence>
<evidence type="ECO:0000256" key="8">
    <source>
        <dbReference type="ARBA" id="ARBA00023170"/>
    </source>
</evidence>
<keyword evidence="10" id="KW-0393">Immunoglobulin domain</keyword>
<evidence type="ECO:0000256" key="7">
    <source>
        <dbReference type="ARBA" id="ARBA00023157"/>
    </source>
</evidence>
<dbReference type="Pfam" id="PF07686">
    <property type="entry name" value="V-set"/>
    <property type="match status" value="1"/>
</dbReference>
<dbReference type="GO" id="GO:0009897">
    <property type="term" value="C:external side of plasma membrane"/>
    <property type="evidence" value="ECO:0007669"/>
    <property type="project" value="TreeGrafter"/>
</dbReference>
<evidence type="ECO:0000256" key="6">
    <source>
        <dbReference type="ARBA" id="ARBA00023136"/>
    </source>
</evidence>
<feature type="region of interest" description="Disordered" evidence="11">
    <location>
        <begin position="298"/>
        <end position="327"/>
    </location>
</feature>
<evidence type="ECO:0000256" key="10">
    <source>
        <dbReference type="ARBA" id="ARBA00023319"/>
    </source>
</evidence>
<reference evidence="15 16" key="1">
    <citation type="journal article" date="2018" name="Nat. Ecol. Evol.">
        <title>Shark genomes provide insights into elasmobranch evolution and the origin of vertebrates.</title>
        <authorList>
            <person name="Hara Y"/>
            <person name="Yamaguchi K"/>
            <person name="Onimaru K"/>
            <person name="Kadota M"/>
            <person name="Koyanagi M"/>
            <person name="Keeley SD"/>
            <person name="Tatsumi K"/>
            <person name="Tanaka K"/>
            <person name="Motone F"/>
            <person name="Kageyama Y"/>
            <person name="Nozu R"/>
            <person name="Adachi N"/>
            <person name="Nishimura O"/>
            <person name="Nakagawa R"/>
            <person name="Tanegashima C"/>
            <person name="Kiyatake I"/>
            <person name="Matsumoto R"/>
            <person name="Murakumo K"/>
            <person name="Nishida K"/>
            <person name="Terakita A"/>
            <person name="Kuratani S"/>
            <person name="Sato K"/>
            <person name="Hyodo S Kuraku.S."/>
        </authorList>
    </citation>
    <scope>NUCLEOTIDE SEQUENCE [LARGE SCALE GENOMIC DNA]</scope>
</reference>
<dbReference type="InterPro" id="IPR003599">
    <property type="entry name" value="Ig_sub"/>
</dbReference>
<comment type="caution">
    <text evidence="15">The sequence shown here is derived from an EMBL/GenBank/DDBJ whole genome shotgun (WGS) entry which is preliminary data.</text>
</comment>
<dbReference type="PROSITE" id="PS50835">
    <property type="entry name" value="IG_LIKE"/>
    <property type="match status" value="2"/>
</dbReference>
<dbReference type="EMBL" id="BFAA01001965">
    <property type="protein sequence ID" value="GCB71662.1"/>
    <property type="molecule type" value="Genomic_DNA"/>
</dbReference>
<evidence type="ECO:0000256" key="3">
    <source>
        <dbReference type="ARBA" id="ARBA00022692"/>
    </source>
</evidence>
<evidence type="ECO:0000313" key="15">
    <source>
        <dbReference type="EMBL" id="GCB71662.1"/>
    </source>
</evidence>
<dbReference type="Pfam" id="PF07679">
    <property type="entry name" value="I-set"/>
    <property type="match status" value="1"/>
</dbReference>
<keyword evidence="16" id="KW-1185">Reference proteome</keyword>
<evidence type="ECO:0000256" key="2">
    <source>
        <dbReference type="ARBA" id="ARBA00022475"/>
    </source>
</evidence>
<keyword evidence="5 12" id="KW-1133">Transmembrane helix</keyword>
<name>A0A401PEV4_SCYTO</name>
<keyword evidence="8" id="KW-0675">Receptor</keyword>
<feature type="region of interest" description="Disordered" evidence="11">
    <location>
        <begin position="424"/>
        <end position="478"/>
    </location>
</feature>
<dbReference type="PANTHER" id="PTHR25466">
    <property type="entry name" value="T-LYMPHOCYTE ACTIVATION ANTIGEN"/>
    <property type="match status" value="1"/>
</dbReference>
<dbReference type="PANTHER" id="PTHR25466:SF9">
    <property type="entry name" value="FIBRONECTIN TYPE-III DOMAIN-CONTAINING PROTEIN"/>
    <property type="match status" value="1"/>
</dbReference>
<dbReference type="GO" id="GO:0031295">
    <property type="term" value="P:T cell costimulation"/>
    <property type="evidence" value="ECO:0007669"/>
    <property type="project" value="TreeGrafter"/>
</dbReference>
<dbReference type="Gene3D" id="2.60.40.10">
    <property type="entry name" value="Immunoglobulins"/>
    <property type="match status" value="2"/>
</dbReference>
<feature type="compositionally biased region" description="Basic and acidic residues" evidence="11">
    <location>
        <begin position="451"/>
        <end position="478"/>
    </location>
</feature>
<dbReference type="InterPro" id="IPR007110">
    <property type="entry name" value="Ig-like_dom"/>
</dbReference>
<dbReference type="SMART" id="SM00409">
    <property type="entry name" value="IG"/>
    <property type="match status" value="2"/>
</dbReference>
<dbReference type="GO" id="GO:0007166">
    <property type="term" value="P:cell surface receptor signaling pathway"/>
    <property type="evidence" value="ECO:0007669"/>
    <property type="project" value="TreeGrafter"/>
</dbReference>
<feature type="domain" description="Ig-like" evidence="14">
    <location>
        <begin position="157"/>
        <end position="225"/>
    </location>
</feature>
<dbReference type="OrthoDB" id="9940934at2759"/>
<dbReference type="InterPro" id="IPR013098">
    <property type="entry name" value="Ig_I-set"/>
</dbReference>
<dbReference type="InterPro" id="IPR013106">
    <property type="entry name" value="Ig_V-set"/>
</dbReference>
<keyword evidence="6 12" id="KW-0472">Membrane</keyword>
<gene>
    <name evidence="15" type="ORF">scyTo_0006029</name>
</gene>
<dbReference type="STRING" id="75743.A0A401PEV4"/>
<organism evidence="15 16">
    <name type="scientific">Scyliorhinus torazame</name>
    <name type="common">Cloudy catshark</name>
    <name type="synonym">Catulus torazame</name>
    <dbReference type="NCBI Taxonomy" id="75743"/>
    <lineage>
        <taxon>Eukaryota</taxon>
        <taxon>Metazoa</taxon>
        <taxon>Chordata</taxon>
        <taxon>Craniata</taxon>
        <taxon>Vertebrata</taxon>
        <taxon>Chondrichthyes</taxon>
        <taxon>Elasmobranchii</taxon>
        <taxon>Galeomorphii</taxon>
        <taxon>Galeoidea</taxon>
        <taxon>Carcharhiniformes</taxon>
        <taxon>Scyliorhinidae</taxon>
        <taxon>Scyliorhinus</taxon>
    </lineage>
</organism>
<comment type="subcellular location">
    <subcellularLocation>
        <location evidence="1">Cell membrane</location>
        <topology evidence="1">Single-pass type I membrane protein</topology>
    </subcellularLocation>
</comment>
<evidence type="ECO:0000256" key="4">
    <source>
        <dbReference type="ARBA" id="ARBA00022729"/>
    </source>
</evidence>
<keyword evidence="3 12" id="KW-0812">Transmembrane</keyword>
<feature type="compositionally biased region" description="Polar residues" evidence="11">
    <location>
        <begin position="298"/>
        <end position="309"/>
    </location>
</feature>
<evidence type="ECO:0000259" key="14">
    <source>
        <dbReference type="PROSITE" id="PS50835"/>
    </source>
</evidence>
<sequence>MQSCNIYVYLQPLSLALLAFIELTVGAEEEVSVTVGNIASLSCLISGQLPYDRPVSWYWTPQYPECSSLNGGKVLDIYPDGRAVFEEEFKGRVLVYRSKIKKGDYSITLRGLKIPDSGEFICTHDYLSEEKKIRLMVKTGCWSNLHLTVDPPVVSVGDKVTLTCTYCGSKVLTPQIKWQYDGLSISDTGVVSITNNGQSLVISRVDQEHLKKYGCSLAKKESIVSEICLDIELDFLDRTMFAGDYDYPVSTAIPVITSEATTRLTTQETTTQVQTTAVATNTSQVLWNDSEWMQDTSPETASLRTESYPTTTQSTVKTEETSDPWNEDVNQDQLGLGGRDCPVVVANGDTDHLPIYMCIILGGILLLLIIIFLIKRFKGYRKSFGKILISKNYDCSDPNNCDSLGSEGMPSETQAECLVQIGNEDDSTGATVDGIGEMQEPKDEDEDTAESEVKEVDVSDSNHAKESEDVNSHDEDPE</sequence>
<accession>A0A401PEV4</accession>
<dbReference type="AlphaFoldDB" id="A0A401PEV4"/>
<keyword evidence="2" id="KW-1003">Cell membrane</keyword>
<dbReference type="GO" id="GO:0042102">
    <property type="term" value="P:positive regulation of T cell proliferation"/>
    <property type="evidence" value="ECO:0007669"/>
    <property type="project" value="TreeGrafter"/>
</dbReference>